<dbReference type="AlphaFoldDB" id="I3SC05"/>
<protein>
    <submittedName>
        <fullName evidence="1">Uncharacterized protein</fullName>
    </submittedName>
</protein>
<dbReference type="EMBL" id="BT138002">
    <property type="protein sequence ID" value="AFK37797.1"/>
    <property type="molecule type" value="mRNA"/>
</dbReference>
<accession>I3SC05</accession>
<proteinExistence type="evidence at transcript level"/>
<organism evidence="1">
    <name type="scientific">Lotus japonicus</name>
    <name type="common">Lotus corniculatus var. japonicus</name>
    <dbReference type="NCBI Taxonomy" id="34305"/>
    <lineage>
        <taxon>Eukaryota</taxon>
        <taxon>Viridiplantae</taxon>
        <taxon>Streptophyta</taxon>
        <taxon>Embryophyta</taxon>
        <taxon>Tracheophyta</taxon>
        <taxon>Spermatophyta</taxon>
        <taxon>Magnoliopsida</taxon>
        <taxon>eudicotyledons</taxon>
        <taxon>Gunneridae</taxon>
        <taxon>Pentapetalae</taxon>
        <taxon>rosids</taxon>
        <taxon>fabids</taxon>
        <taxon>Fabales</taxon>
        <taxon>Fabaceae</taxon>
        <taxon>Papilionoideae</taxon>
        <taxon>50 kb inversion clade</taxon>
        <taxon>NPAAA clade</taxon>
        <taxon>Hologalegina</taxon>
        <taxon>robinioid clade</taxon>
        <taxon>Loteae</taxon>
        <taxon>Lotus</taxon>
    </lineage>
</organism>
<name>I3SC05_LOTJA</name>
<sequence length="99" mass="11012">MLFSITLRELPMEVFSSPKPPVSPTLLKAIQTPPAFGQTSKSKPGNLLSMLFMPKALSSFVRFGMLEGFQIQLISQTGKHPYLPRTSHSNRKYGLMGLM</sequence>
<reference evidence="1" key="1">
    <citation type="submission" date="2012-05" db="EMBL/GenBank/DDBJ databases">
        <authorList>
            <person name="Krishnakumar V."/>
            <person name="Cheung F."/>
            <person name="Xiao Y."/>
            <person name="Chan A."/>
            <person name="Moskal W.A."/>
            <person name="Town C.D."/>
        </authorList>
    </citation>
    <scope>NUCLEOTIDE SEQUENCE</scope>
</reference>
<evidence type="ECO:0000313" key="1">
    <source>
        <dbReference type="EMBL" id="AFK37797.1"/>
    </source>
</evidence>